<dbReference type="RefSeq" id="WP_189164144.1">
    <property type="nucleotide sequence ID" value="NZ_BMNT01000018.1"/>
</dbReference>
<dbReference type="AlphaFoldDB" id="A0A917R554"/>
<keyword evidence="4" id="KW-1185">Reference proteome</keyword>
<evidence type="ECO:0000259" key="2">
    <source>
        <dbReference type="Pfam" id="PF12158"/>
    </source>
</evidence>
<feature type="transmembrane region" description="Helical" evidence="1">
    <location>
        <begin position="113"/>
        <end position="135"/>
    </location>
</feature>
<proteinExistence type="predicted"/>
<organism evidence="3 4">
    <name type="scientific">Sphaerisporangium melleum</name>
    <dbReference type="NCBI Taxonomy" id="321316"/>
    <lineage>
        <taxon>Bacteria</taxon>
        <taxon>Bacillati</taxon>
        <taxon>Actinomycetota</taxon>
        <taxon>Actinomycetes</taxon>
        <taxon>Streptosporangiales</taxon>
        <taxon>Streptosporangiaceae</taxon>
        <taxon>Sphaerisporangium</taxon>
    </lineage>
</organism>
<keyword evidence="1" id="KW-1133">Transmembrane helix</keyword>
<dbReference type="Proteomes" id="UP000645217">
    <property type="component" value="Unassembled WGS sequence"/>
</dbReference>
<dbReference type="Pfam" id="PF12158">
    <property type="entry name" value="DUF3592"/>
    <property type="match status" value="1"/>
</dbReference>
<comment type="caution">
    <text evidence="3">The sequence shown here is derived from an EMBL/GenBank/DDBJ whole genome shotgun (WGS) entry which is preliminary data.</text>
</comment>
<keyword evidence="1" id="KW-0812">Transmembrane</keyword>
<reference evidence="3" key="1">
    <citation type="journal article" date="2014" name="Int. J. Syst. Evol. Microbiol.">
        <title>Complete genome sequence of Corynebacterium casei LMG S-19264T (=DSM 44701T), isolated from a smear-ripened cheese.</title>
        <authorList>
            <consortium name="US DOE Joint Genome Institute (JGI-PGF)"/>
            <person name="Walter F."/>
            <person name="Albersmeier A."/>
            <person name="Kalinowski J."/>
            <person name="Ruckert C."/>
        </authorList>
    </citation>
    <scope>NUCLEOTIDE SEQUENCE</scope>
    <source>
        <strain evidence="3">JCM 13064</strain>
    </source>
</reference>
<feature type="domain" description="DUF3592" evidence="2">
    <location>
        <begin position="39"/>
        <end position="108"/>
    </location>
</feature>
<sequence length="137" mass="14703">MSTTAWIVLGFGLIALVFGGIGAGLLVSEREFRRIAHRVPGQVVRLRPHHDDGSTTYYPTIRFVTAHGQPVEAEPRVSSNPPVAPVGGAVTVLYDPAAPTRIRLDSFWHGGSFLGVLFAGIGVTFLAVDLVMVLVNR</sequence>
<feature type="transmembrane region" description="Helical" evidence="1">
    <location>
        <begin position="6"/>
        <end position="28"/>
    </location>
</feature>
<gene>
    <name evidence="3" type="ORF">GCM10007964_35740</name>
</gene>
<dbReference type="EMBL" id="BMNT01000018">
    <property type="protein sequence ID" value="GGK89925.1"/>
    <property type="molecule type" value="Genomic_DNA"/>
</dbReference>
<evidence type="ECO:0000313" key="3">
    <source>
        <dbReference type="EMBL" id="GGK89925.1"/>
    </source>
</evidence>
<reference evidence="3" key="2">
    <citation type="submission" date="2020-09" db="EMBL/GenBank/DDBJ databases">
        <authorList>
            <person name="Sun Q."/>
            <person name="Ohkuma M."/>
        </authorList>
    </citation>
    <scope>NUCLEOTIDE SEQUENCE</scope>
    <source>
        <strain evidence="3">JCM 13064</strain>
    </source>
</reference>
<evidence type="ECO:0000256" key="1">
    <source>
        <dbReference type="SAM" id="Phobius"/>
    </source>
</evidence>
<dbReference type="InterPro" id="IPR021994">
    <property type="entry name" value="DUF3592"/>
</dbReference>
<accession>A0A917R554</accession>
<evidence type="ECO:0000313" key="4">
    <source>
        <dbReference type="Proteomes" id="UP000645217"/>
    </source>
</evidence>
<name>A0A917R554_9ACTN</name>
<protein>
    <recommendedName>
        <fullName evidence="2">DUF3592 domain-containing protein</fullName>
    </recommendedName>
</protein>
<keyword evidence="1" id="KW-0472">Membrane</keyword>